<protein>
    <recommendedName>
        <fullName evidence="4">Cytochrome oxidase biogenesis cluster protein</fullName>
    </recommendedName>
</protein>
<organism evidence="2 3">
    <name type="scientific">Thalassotalea insulae</name>
    <dbReference type="NCBI Taxonomy" id="2056778"/>
    <lineage>
        <taxon>Bacteria</taxon>
        <taxon>Pseudomonadati</taxon>
        <taxon>Pseudomonadota</taxon>
        <taxon>Gammaproteobacteria</taxon>
        <taxon>Alteromonadales</taxon>
        <taxon>Colwelliaceae</taxon>
        <taxon>Thalassotalea</taxon>
    </lineage>
</organism>
<comment type="caution">
    <text evidence="2">The sequence shown here is derived from an EMBL/GenBank/DDBJ whole genome shotgun (WGS) entry which is preliminary data.</text>
</comment>
<dbReference type="EMBL" id="BSST01000001">
    <property type="protein sequence ID" value="GLX78709.1"/>
    <property type="molecule type" value="Genomic_DNA"/>
</dbReference>
<gene>
    <name evidence="2" type="ORF">tinsulaeT_20490</name>
</gene>
<feature type="transmembrane region" description="Helical" evidence="1">
    <location>
        <begin position="12"/>
        <end position="30"/>
    </location>
</feature>
<reference evidence="2 3" key="1">
    <citation type="submission" date="2023-03" db="EMBL/GenBank/DDBJ databases">
        <title>Draft genome sequence of Thalassotalea insulae KCTC 62186T.</title>
        <authorList>
            <person name="Sawabe T."/>
        </authorList>
    </citation>
    <scope>NUCLEOTIDE SEQUENCE [LARGE SCALE GENOMIC DNA]</scope>
    <source>
        <strain evidence="2 3">KCTC 62186</strain>
    </source>
</reference>
<evidence type="ECO:0000256" key="1">
    <source>
        <dbReference type="SAM" id="Phobius"/>
    </source>
</evidence>
<keyword evidence="1" id="KW-1133">Transmembrane helix</keyword>
<evidence type="ECO:0000313" key="3">
    <source>
        <dbReference type="Proteomes" id="UP001157186"/>
    </source>
</evidence>
<keyword evidence="3" id="KW-1185">Reference proteome</keyword>
<sequence>MSSQLAKSRRNLLLVLGVFIIPVILAKLALDQHWFNYGVTNQGHLAEQQITLKEMGLAHEKFNQQWLLLYRIPDNCQQFCQQLSLAINNTYTLLGKELPRVTPVALHQVAPSHLPSESLRHHKWLTLALTDLAKPHLASGQLVIVDPMGNLVMSYDVPESEQQLNQYSKAILADMKKLLKYSRIG</sequence>
<name>A0ABQ6GTP2_9GAMM</name>
<dbReference type="RefSeq" id="WP_284244580.1">
    <property type="nucleotide sequence ID" value="NZ_BSST01000001.1"/>
</dbReference>
<accession>A0ABQ6GTP2</accession>
<keyword evidence="1" id="KW-0472">Membrane</keyword>
<evidence type="ECO:0000313" key="2">
    <source>
        <dbReference type="EMBL" id="GLX78709.1"/>
    </source>
</evidence>
<dbReference type="Proteomes" id="UP001157186">
    <property type="component" value="Unassembled WGS sequence"/>
</dbReference>
<keyword evidence="1" id="KW-0812">Transmembrane</keyword>
<evidence type="ECO:0008006" key="4">
    <source>
        <dbReference type="Google" id="ProtNLM"/>
    </source>
</evidence>
<proteinExistence type="predicted"/>